<sequence length="651" mass="72254">MSLQSTSLDYPAVGTRRCKQAKLSQWLCNGRAFLDGLGLFSTDCCYRFGSIVVEEEMSAFLKSRSNGKITEIKPGTVTIGRGPFLEVTEKRVSRKHAELKYLDEKLILIPTHANPCFYRAAGQDKFDVLPRNVEKELQNGDEVSLLPSDLYYQVVINSSQKKDKNLQGNEGEGRSIDRKQSVKSKVHDSSHPAWALSDIKDTFSVDEPTSSCTSKQSIANEPSSTADTSNSNKQHTERDSPCSNVEDEPFSTEYVPLSKKRKLPSWLADLAPAGSNLSNVATSSKQQPTKKPKASNKATTKPAVTKTKVTDNDNTSSTNVSNKAEVKKQTTVRSTIENDINLDNGISTSVSKNSNKDMQSTKAETHVTRNKANFSDDDEDETPIPKSRKALTRRDTVSDEDGDWNDNRKISKTKNVFVSDESDDMQERRDAAVVKKSVEEEKKGQTTSHQPKARTTSQDSQQRSSITTESEESQKSNKLTKHKSIKKCPYGAKCYRKNPQHLIEYSHPSADGSPNVSDESDDDDLPVCPFGASCYRKNLQHFKEYSHLKKQTAATTTATTRKQTGSRASVRIKAQPKNAKNRKSALDGDSDDDGGINSYDYNDSFIDDDDIDEESSSYGENTTDDPDFNVSDTDEEIGVLLDEAKDFVGQR</sequence>
<dbReference type="OrthoDB" id="10256774at2759"/>
<protein>
    <recommendedName>
        <fullName evidence="2">PBZ-type domain-containing protein</fullName>
    </recommendedName>
</protein>
<feature type="compositionally biased region" description="Polar residues" evidence="1">
    <location>
        <begin position="445"/>
        <end position="454"/>
    </location>
</feature>
<dbReference type="KEGG" id="tad:TRIADDRAFT_61257"/>
<feature type="compositionally biased region" description="Basic and acidic residues" evidence="1">
    <location>
        <begin position="162"/>
        <end position="190"/>
    </location>
</feature>
<dbReference type="InParanoid" id="B3SAH1"/>
<feature type="compositionally biased region" description="Low complexity" evidence="1">
    <location>
        <begin position="595"/>
        <end position="604"/>
    </location>
</feature>
<dbReference type="GO" id="GO:0008408">
    <property type="term" value="F:3'-5' exonuclease activity"/>
    <property type="evidence" value="ECO:0007669"/>
    <property type="project" value="InterPro"/>
</dbReference>
<dbReference type="GO" id="GO:0003906">
    <property type="term" value="F:DNA-(apurinic or apyrimidinic site) endonuclease activity"/>
    <property type="evidence" value="ECO:0000318"/>
    <property type="project" value="GO_Central"/>
</dbReference>
<feature type="region of interest" description="Disordered" evidence="1">
    <location>
        <begin position="162"/>
        <end position="191"/>
    </location>
</feature>
<dbReference type="GO" id="GO:0005634">
    <property type="term" value="C:nucleus"/>
    <property type="evidence" value="ECO:0000318"/>
    <property type="project" value="GO_Central"/>
</dbReference>
<feature type="compositionally biased region" description="Acidic residues" evidence="1">
    <location>
        <begin position="622"/>
        <end position="636"/>
    </location>
</feature>
<evidence type="ECO:0000313" key="4">
    <source>
        <dbReference type="Proteomes" id="UP000009022"/>
    </source>
</evidence>
<feature type="compositionally biased region" description="Polar residues" evidence="1">
    <location>
        <begin position="329"/>
        <end position="338"/>
    </location>
</feature>
<dbReference type="InterPro" id="IPR008984">
    <property type="entry name" value="SMAD_FHA_dom_sf"/>
</dbReference>
<feature type="compositionally biased region" description="Low complexity" evidence="1">
    <location>
        <begin position="297"/>
        <end position="323"/>
    </location>
</feature>
<dbReference type="PhylomeDB" id="B3SAH1"/>
<dbReference type="eggNOG" id="ENOG502R7QZ">
    <property type="taxonomic scope" value="Eukaryota"/>
</dbReference>
<dbReference type="GeneID" id="6758422"/>
<feature type="region of interest" description="Disordered" evidence="1">
    <location>
        <begin position="275"/>
        <end position="484"/>
    </location>
</feature>
<feature type="compositionally biased region" description="Polar residues" evidence="1">
    <location>
        <begin position="207"/>
        <end position="233"/>
    </location>
</feature>
<feature type="region of interest" description="Disordered" evidence="1">
    <location>
        <begin position="547"/>
        <end position="636"/>
    </location>
</feature>
<feature type="region of interest" description="Disordered" evidence="1">
    <location>
        <begin position="205"/>
        <end position="249"/>
    </location>
</feature>
<dbReference type="Proteomes" id="UP000009022">
    <property type="component" value="Unassembled WGS sequence"/>
</dbReference>
<evidence type="ECO:0000259" key="2">
    <source>
        <dbReference type="Pfam" id="PF10283"/>
    </source>
</evidence>
<feature type="compositionally biased region" description="Low complexity" evidence="1">
    <location>
        <begin position="455"/>
        <end position="468"/>
    </location>
</feature>
<dbReference type="CTD" id="6758422"/>
<dbReference type="FunCoup" id="B3SAH1">
    <property type="interactions" value="724"/>
</dbReference>
<accession>B3SAH1</accession>
<evidence type="ECO:0000313" key="3">
    <source>
        <dbReference type="EMBL" id="EDV20311.1"/>
    </source>
</evidence>
<dbReference type="RefSeq" id="XP_002117261.1">
    <property type="nucleotide sequence ID" value="XM_002117225.1"/>
</dbReference>
<dbReference type="InterPro" id="IPR039253">
    <property type="entry name" value="APLF"/>
</dbReference>
<feature type="domain" description="PBZ-type" evidence="2">
    <location>
        <begin position="526"/>
        <end position="547"/>
    </location>
</feature>
<reference evidence="3 4" key="1">
    <citation type="journal article" date="2008" name="Nature">
        <title>The Trichoplax genome and the nature of placozoans.</title>
        <authorList>
            <person name="Srivastava M."/>
            <person name="Begovic E."/>
            <person name="Chapman J."/>
            <person name="Putnam N.H."/>
            <person name="Hellsten U."/>
            <person name="Kawashima T."/>
            <person name="Kuo A."/>
            <person name="Mitros T."/>
            <person name="Salamov A."/>
            <person name="Carpenter M.L."/>
            <person name="Signorovitch A.Y."/>
            <person name="Moreno M.A."/>
            <person name="Kamm K."/>
            <person name="Grimwood J."/>
            <person name="Schmutz J."/>
            <person name="Shapiro H."/>
            <person name="Grigoriev I.V."/>
            <person name="Buss L.W."/>
            <person name="Schierwater B."/>
            <person name="Dellaporta S.L."/>
            <person name="Rokhsar D.S."/>
        </authorList>
    </citation>
    <scope>NUCLEOTIDE SEQUENCE [LARGE SCALE GENOMIC DNA]</scope>
    <source>
        <strain evidence="3 4">Grell-BS-1999</strain>
    </source>
</reference>
<feature type="compositionally biased region" description="Basic and acidic residues" evidence="1">
    <location>
        <begin position="425"/>
        <end position="444"/>
    </location>
</feature>
<dbReference type="InterPro" id="IPR019406">
    <property type="entry name" value="APLF_PBZ"/>
</dbReference>
<feature type="compositionally biased region" description="Polar residues" evidence="1">
    <location>
        <begin position="275"/>
        <end position="287"/>
    </location>
</feature>
<dbReference type="HOGENOM" id="CLU_423524_0_0_1"/>
<gene>
    <name evidence="3" type="ORF">TRIADDRAFT_61257</name>
</gene>
<dbReference type="GO" id="GO:0006302">
    <property type="term" value="P:double-strand break repair"/>
    <property type="evidence" value="ECO:0000318"/>
    <property type="project" value="GO_Central"/>
</dbReference>
<dbReference type="PANTHER" id="PTHR21315:SF2">
    <property type="entry name" value="APRATAXIN AND PNK-LIKE FACTOR"/>
    <property type="match status" value="1"/>
</dbReference>
<dbReference type="GO" id="GO:0035861">
    <property type="term" value="C:site of double-strand break"/>
    <property type="evidence" value="ECO:0000318"/>
    <property type="project" value="GO_Central"/>
</dbReference>
<name>B3SAH1_TRIAD</name>
<dbReference type="FunFam" id="2.60.200.20:FF:000061">
    <property type="entry name" value="Zgc:165656 protein"/>
    <property type="match status" value="1"/>
</dbReference>
<feature type="domain" description="PBZ-type" evidence="2">
    <location>
        <begin position="487"/>
        <end position="508"/>
    </location>
</feature>
<feature type="region of interest" description="Disordered" evidence="1">
    <location>
        <begin position="503"/>
        <end position="526"/>
    </location>
</feature>
<dbReference type="SUPFAM" id="SSF49879">
    <property type="entry name" value="SMAD/FHA domain"/>
    <property type="match status" value="1"/>
</dbReference>
<evidence type="ECO:0000256" key="1">
    <source>
        <dbReference type="SAM" id="MobiDB-lite"/>
    </source>
</evidence>
<dbReference type="CDD" id="cd22717">
    <property type="entry name" value="FHA_APLF"/>
    <property type="match status" value="1"/>
</dbReference>
<dbReference type="STRING" id="10228.B3SAH1"/>
<dbReference type="PANTHER" id="PTHR21315">
    <property type="entry name" value="APRATAXIN AND PNK-LIKE FACTOR-RELATED"/>
    <property type="match status" value="1"/>
</dbReference>
<feature type="compositionally biased region" description="Polar residues" evidence="1">
    <location>
        <begin position="344"/>
        <end position="362"/>
    </location>
</feature>
<dbReference type="EMBL" id="DS985261">
    <property type="protein sequence ID" value="EDV20311.1"/>
    <property type="molecule type" value="Genomic_DNA"/>
</dbReference>
<dbReference type="Pfam" id="PF10283">
    <property type="entry name" value="zf-CCHH"/>
    <property type="match status" value="2"/>
</dbReference>
<dbReference type="OMA" id="PCFYRSS"/>
<organism evidence="3 4">
    <name type="scientific">Trichoplax adhaerens</name>
    <name type="common">Trichoplax reptans</name>
    <dbReference type="NCBI Taxonomy" id="10228"/>
    <lineage>
        <taxon>Eukaryota</taxon>
        <taxon>Metazoa</taxon>
        <taxon>Placozoa</taxon>
        <taxon>Uniplacotomia</taxon>
        <taxon>Trichoplacea</taxon>
        <taxon>Trichoplacidae</taxon>
        <taxon>Trichoplax</taxon>
    </lineage>
</organism>
<dbReference type="AlphaFoldDB" id="B3SAH1"/>
<dbReference type="Gene3D" id="2.60.200.20">
    <property type="match status" value="1"/>
</dbReference>
<keyword evidence="4" id="KW-1185">Reference proteome</keyword>
<feature type="compositionally biased region" description="Acidic residues" evidence="1">
    <location>
        <begin position="605"/>
        <end position="615"/>
    </location>
</feature>
<proteinExistence type="predicted"/>